<reference evidence="2" key="1">
    <citation type="submission" date="2021-07" db="EMBL/GenBank/DDBJ databases">
        <title>Genome Resource of American Ginseng Black Spot Pathogen Alternaria panax.</title>
        <authorList>
            <person name="Qiu C."/>
            <person name="Wang W."/>
            <person name="Liu Z."/>
        </authorList>
    </citation>
    <scope>NUCLEOTIDE SEQUENCE</scope>
    <source>
        <strain evidence="2">BNCC115425</strain>
    </source>
</reference>
<feature type="coiled-coil region" evidence="1">
    <location>
        <begin position="155"/>
        <end position="182"/>
    </location>
</feature>
<evidence type="ECO:0000313" key="3">
    <source>
        <dbReference type="Proteomes" id="UP001199106"/>
    </source>
</evidence>
<proteinExistence type="predicted"/>
<comment type="caution">
    <text evidence="2">The sequence shown here is derived from an EMBL/GenBank/DDBJ whole genome shotgun (WGS) entry which is preliminary data.</text>
</comment>
<dbReference type="AlphaFoldDB" id="A0AAD4IBS9"/>
<gene>
    <name evidence="2" type="ORF">G6011_10404</name>
</gene>
<dbReference type="Proteomes" id="UP001199106">
    <property type="component" value="Unassembled WGS sequence"/>
</dbReference>
<keyword evidence="1" id="KW-0175">Coiled coil</keyword>
<keyword evidence="3" id="KW-1185">Reference proteome</keyword>
<accession>A0AAD4IBS9</accession>
<name>A0AAD4IBS9_9PLEO</name>
<evidence type="ECO:0000313" key="2">
    <source>
        <dbReference type="EMBL" id="KAG9191670.1"/>
    </source>
</evidence>
<feature type="coiled-coil region" evidence="1">
    <location>
        <begin position="254"/>
        <end position="281"/>
    </location>
</feature>
<protein>
    <submittedName>
        <fullName evidence="2">Uncharacterized protein</fullName>
    </submittedName>
</protein>
<dbReference type="EMBL" id="JAANER010000003">
    <property type="protein sequence ID" value="KAG9191670.1"/>
    <property type="molecule type" value="Genomic_DNA"/>
</dbReference>
<organism evidence="2 3">
    <name type="scientific">Alternaria panax</name>
    <dbReference type="NCBI Taxonomy" id="48097"/>
    <lineage>
        <taxon>Eukaryota</taxon>
        <taxon>Fungi</taxon>
        <taxon>Dikarya</taxon>
        <taxon>Ascomycota</taxon>
        <taxon>Pezizomycotina</taxon>
        <taxon>Dothideomycetes</taxon>
        <taxon>Pleosporomycetidae</taxon>
        <taxon>Pleosporales</taxon>
        <taxon>Pleosporineae</taxon>
        <taxon>Pleosporaceae</taxon>
        <taxon>Alternaria</taxon>
        <taxon>Alternaria sect. Panax</taxon>
    </lineage>
</organism>
<sequence length="517" mass="57937">MAEEQAAHHLLNVVEERGLKVDLDNILLGFEDVETKHEAAVWVQEYLHGDTLLSREELELYQTLKKKGLLHQYESEGEPIRPILDHDIAVAIESLRSSTTAIEEQCKVLEAQKDALMKLKALDKPNLDVEHARNERRRKEGQEKARLDVSVDDVVASVTEQMTDAQREIDSEKSTLKSYLSERFTSDDQILSRLPKLVSQIITEPEISEDEKSMEQWCKAIISFRAAEIKARVDTVFLTNASGNPENGLSEETGDDFEEKKAALQAELEELHSEIASVAEMVIEHEIRQPMTEMKERKDRDRRQARTAWLNYVLSTLEYMGKRLSIINTSTQDTDEFQQALAHIQAAAAKRIPETHAPVATPGLKRMNSGMSAFTPMVKLKPASTLDLPVALQDALRHAGISFSQDSIESLQDALQQAQLERSKKLQGHLEATATSTHDGLAERSSRADADLGVVLSALYKHAPFQQASLTSPELDEQLKAMEVELEHKDRELLDAEGSNLSLGDAKVRAFIAKHGR</sequence>
<evidence type="ECO:0000256" key="1">
    <source>
        <dbReference type="SAM" id="Coils"/>
    </source>
</evidence>